<dbReference type="EMBL" id="JAUSTU010000002">
    <property type="protein sequence ID" value="MDQ0154209.1"/>
    <property type="molecule type" value="Genomic_DNA"/>
</dbReference>
<evidence type="ECO:0000313" key="3">
    <source>
        <dbReference type="EMBL" id="MDQ0154209.1"/>
    </source>
</evidence>
<sequence length="321" mass="37617">MFINEIAKPVRLKKLEALSLRISDLHPKAPEVTQDLIRQKSGYKGERAVAYYLDFLPEKETFIFHNLRLPTVKHHFQIDFLALTRHAAFILECKNIFGELFFDSSFNQLIRTANNQEEGFPDPVSQVKWHQKQLHHWLEHHNLGHLPIHPLVVMSNPTAILKKSPNDREITKTVVKIQNLIERMEEIESRNTQEILELKDMRKLSKTLLRVHTPEDIDILKYYGINKSEITTGVQCPECKQFAMVRCKRKWFCEKCLSYSRDAHEKAIEDYFLLIDSFITNQKFREFTHLPSIFTANRLLNSMNLAPSGTNKGRSYSLKKE</sequence>
<keyword evidence="1" id="KW-0175">Coiled coil</keyword>
<dbReference type="Pfam" id="PF08378">
    <property type="entry name" value="NERD"/>
    <property type="match status" value="1"/>
</dbReference>
<dbReference type="PROSITE" id="PS50965">
    <property type="entry name" value="NERD"/>
    <property type="match status" value="1"/>
</dbReference>
<accession>A0ABT9UZT9</accession>
<dbReference type="Proteomes" id="UP001231362">
    <property type="component" value="Unassembled WGS sequence"/>
</dbReference>
<gene>
    <name evidence="3" type="ORF">J2S07_000513</name>
</gene>
<proteinExistence type="predicted"/>
<keyword evidence="4" id="KW-1185">Reference proteome</keyword>
<protein>
    <recommendedName>
        <fullName evidence="2">NERD domain-containing protein</fullName>
    </recommendedName>
</protein>
<dbReference type="RefSeq" id="WP_307148825.1">
    <property type="nucleotide sequence ID" value="NZ_JAUSTU010000002.1"/>
</dbReference>
<evidence type="ECO:0000259" key="2">
    <source>
        <dbReference type="PROSITE" id="PS50965"/>
    </source>
</evidence>
<comment type="caution">
    <text evidence="3">The sequence shown here is derived from an EMBL/GenBank/DDBJ whole genome shotgun (WGS) entry which is preliminary data.</text>
</comment>
<name>A0ABT9UZT9_9BACL</name>
<evidence type="ECO:0000313" key="4">
    <source>
        <dbReference type="Proteomes" id="UP001231362"/>
    </source>
</evidence>
<feature type="domain" description="NERD" evidence="2">
    <location>
        <begin position="41"/>
        <end position="157"/>
    </location>
</feature>
<evidence type="ECO:0000256" key="1">
    <source>
        <dbReference type="SAM" id="Coils"/>
    </source>
</evidence>
<organism evidence="3 4">
    <name type="scientific">Anoxybacillus andreesenii</name>
    <dbReference type="NCBI Taxonomy" id="1325932"/>
    <lineage>
        <taxon>Bacteria</taxon>
        <taxon>Bacillati</taxon>
        <taxon>Bacillota</taxon>
        <taxon>Bacilli</taxon>
        <taxon>Bacillales</taxon>
        <taxon>Anoxybacillaceae</taxon>
        <taxon>Anoxybacillus</taxon>
    </lineage>
</organism>
<reference evidence="3 4" key="1">
    <citation type="submission" date="2023-07" db="EMBL/GenBank/DDBJ databases">
        <title>Genomic Encyclopedia of Type Strains, Phase IV (KMG-IV): sequencing the most valuable type-strain genomes for metagenomic binning, comparative biology and taxonomic classification.</title>
        <authorList>
            <person name="Goeker M."/>
        </authorList>
    </citation>
    <scope>NUCLEOTIDE SEQUENCE [LARGE SCALE GENOMIC DNA]</scope>
    <source>
        <strain evidence="3 4">DSM 23948</strain>
    </source>
</reference>
<dbReference type="InterPro" id="IPR011528">
    <property type="entry name" value="NERD"/>
</dbReference>
<feature type="coiled-coil region" evidence="1">
    <location>
        <begin position="170"/>
        <end position="204"/>
    </location>
</feature>